<proteinExistence type="predicted"/>
<accession>A0A8C2NMX3</accession>
<evidence type="ECO:0000313" key="1">
    <source>
        <dbReference type="Ensembl" id="ENSCHIP00010004325.1"/>
    </source>
</evidence>
<dbReference type="AlphaFoldDB" id="A0A8C2NMX3"/>
<protein>
    <submittedName>
        <fullName evidence="1">Uncharacterized protein</fullName>
    </submittedName>
</protein>
<name>A0A8C2NMX3_CAPHI</name>
<sequence>MIYYGNYYGYEYDRLGCGYQVYGDYGYDCCCYGDYGYDCYCPSYYGRYWSQRFYW</sequence>
<reference evidence="1" key="2">
    <citation type="submission" date="2025-08" db="UniProtKB">
        <authorList>
            <consortium name="Ensembl"/>
        </authorList>
    </citation>
    <scope>IDENTIFICATION</scope>
</reference>
<dbReference type="Ensembl" id="ENSCHIT00010006014.1">
    <property type="protein sequence ID" value="ENSCHIP00010004325.1"/>
    <property type="gene ID" value="ENSCHIG00010003120.1"/>
</dbReference>
<organism evidence="1">
    <name type="scientific">Capra hircus</name>
    <name type="common">Goat</name>
    <dbReference type="NCBI Taxonomy" id="9925"/>
    <lineage>
        <taxon>Eukaryota</taxon>
        <taxon>Metazoa</taxon>
        <taxon>Chordata</taxon>
        <taxon>Craniata</taxon>
        <taxon>Vertebrata</taxon>
        <taxon>Euteleostomi</taxon>
        <taxon>Mammalia</taxon>
        <taxon>Eutheria</taxon>
        <taxon>Laurasiatheria</taxon>
        <taxon>Artiodactyla</taxon>
        <taxon>Ruminantia</taxon>
        <taxon>Pecora</taxon>
        <taxon>Bovidae</taxon>
        <taxon>Caprinae</taxon>
        <taxon>Capra</taxon>
    </lineage>
</organism>
<reference evidence="1" key="1">
    <citation type="submission" date="2019-03" db="EMBL/GenBank/DDBJ databases">
        <title>Genome sequencing and reference-guided assembly of Black Bengal Goat (Capra hircus).</title>
        <authorList>
            <person name="Siddiki A.Z."/>
            <person name="Baten A."/>
            <person name="Billah M."/>
            <person name="Alam M.A.U."/>
            <person name="Shawrob K.S.M."/>
            <person name="Saha S."/>
            <person name="Chowdhury M."/>
            <person name="Rahman A.H."/>
            <person name="Stear M."/>
            <person name="Miah G."/>
            <person name="Das G.B."/>
            <person name="Hossain M.M."/>
            <person name="Kumkum M."/>
            <person name="Islam M.S."/>
            <person name="Mollah A.M."/>
            <person name="Ahsan A."/>
            <person name="Tusar F."/>
            <person name="Khan M.K.I."/>
        </authorList>
    </citation>
    <scope>NUCLEOTIDE SEQUENCE [LARGE SCALE GENOMIC DNA]</scope>
</reference>